<dbReference type="AlphaFoldDB" id="A0A3L6FKB4"/>
<dbReference type="EMBL" id="NCVQ01000004">
    <property type="protein sequence ID" value="PWZ33270.1"/>
    <property type="molecule type" value="Genomic_DNA"/>
</dbReference>
<gene>
    <name evidence="2" type="ORF">Zm00014a_036552</name>
</gene>
<feature type="region of interest" description="Disordered" evidence="1">
    <location>
        <begin position="122"/>
        <end position="164"/>
    </location>
</feature>
<reference evidence="2" key="1">
    <citation type="journal article" date="2018" name="Nat. Genet.">
        <title>Extensive intraspecific gene order and gene structural variations between Mo17 and other maize genomes.</title>
        <authorList>
            <person name="Sun S."/>
            <person name="Zhou Y."/>
            <person name="Chen J."/>
            <person name="Shi J."/>
            <person name="Zhao H."/>
            <person name="Zhao H."/>
            <person name="Song W."/>
            <person name="Zhang M."/>
            <person name="Cui Y."/>
            <person name="Dong X."/>
            <person name="Liu H."/>
            <person name="Ma X."/>
            <person name="Jiao Y."/>
            <person name="Wang B."/>
            <person name="Wei X."/>
            <person name="Stein J.C."/>
            <person name="Glaubitz J.C."/>
            <person name="Lu F."/>
            <person name="Yu G."/>
            <person name="Liang C."/>
            <person name="Fengler K."/>
            <person name="Li B."/>
            <person name="Rafalski A."/>
            <person name="Schnable P.S."/>
            <person name="Ware D.H."/>
            <person name="Buckler E.S."/>
            <person name="Lai J."/>
        </authorList>
    </citation>
    <scope>NUCLEOTIDE SEQUENCE [LARGE SCALE GENOMIC DNA]</scope>
    <source>
        <tissue evidence="2">Seedling</tissue>
    </source>
</reference>
<evidence type="ECO:0000313" key="2">
    <source>
        <dbReference type="EMBL" id="PWZ33270.1"/>
    </source>
</evidence>
<dbReference type="Proteomes" id="UP000251960">
    <property type="component" value="Chromosome 3"/>
</dbReference>
<name>A0A3L6FKB4_MAIZE</name>
<comment type="caution">
    <text evidence="2">The sequence shown here is derived from an EMBL/GenBank/DDBJ whole genome shotgun (WGS) entry which is preliminary data.</text>
</comment>
<protein>
    <submittedName>
        <fullName evidence="2">Uncharacterized protein</fullName>
    </submittedName>
</protein>
<organism evidence="2">
    <name type="scientific">Zea mays</name>
    <name type="common">Maize</name>
    <dbReference type="NCBI Taxonomy" id="4577"/>
    <lineage>
        <taxon>Eukaryota</taxon>
        <taxon>Viridiplantae</taxon>
        <taxon>Streptophyta</taxon>
        <taxon>Embryophyta</taxon>
        <taxon>Tracheophyta</taxon>
        <taxon>Spermatophyta</taxon>
        <taxon>Magnoliopsida</taxon>
        <taxon>Liliopsida</taxon>
        <taxon>Poales</taxon>
        <taxon>Poaceae</taxon>
        <taxon>PACMAD clade</taxon>
        <taxon>Panicoideae</taxon>
        <taxon>Andropogonodae</taxon>
        <taxon>Andropogoneae</taxon>
        <taxon>Tripsacinae</taxon>
        <taxon>Zea</taxon>
    </lineage>
</organism>
<proteinExistence type="predicted"/>
<accession>A0A3L6FKB4</accession>
<evidence type="ECO:0000256" key="1">
    <source>
        <dbReference type="SAM" id="MobiDB-lite"/>
    </source>
</evidence>
<sequence>MYLFISKDDGYHVHFVVGSSSDEDTEAQYIALINGYRYIGPGEKLSARDLGSASDSDLDQLMFDIDDAGSLIGRTKEASTCLRSKHSQNIVTETSKESRIPLHKFPPFIMEQMTNQDCAIKSNKGEASSYSTRKSKNANHSSSMPLESAYLSKWERNGSNNTSG</sequence>
<feature type="compositionally biased region" description="Polar residues" evidence="1">
    <location>
        <begin position="125"/>
        <end position="145"/>
    </location>
</feature>